<feature type="compositionally biased region" description="Acidic residues" evidence="1">
    <location>
        <begin position="29"/>
        <end position="42"/>
    </location>
</feature>
<organism evidence="3 4">
    <name type="scientific">Rotaria magnacalcarata</name>
    <dbReference type="NCBI Taxonomy" id="392030"/>
    <lineage>
        <taxon>Eukaryota</taxon>
        <taxon>Metazoa</taxon>
        <taxon>Spiralia</taxon>
        <taxon>Gnathifera</taxon>
        <taxon>Rotifera</taxon>
        <taxon>Eurotatoria</taxon>
        <taxon>Bdelloidea</taxon>
        <taxon>Philodinida</taxon>
        <taxon>Philodinidae</taxon>
        <taxon>Rotaria</taxon>
    </lineage>
</organism>
<evidence type="ECO:0000313" key="4">
    <source>
        <dbReference type="Proteomes" id="UP000663824"/>
    </source>
</evidence>
<name>A0A816UX54_9BILA</name>
<dbReference type="PANTHER" id="PTHR46599:SF3">
    <property type="entry name" value="PIGGYBAC TRANSPOSABLE ELEMENT-DERIVED PROTEIN 4"/>
    <property type="match status" value="1"/>
</dbReference>
<dbReference type="PANTHER" id="PTHR46599">
    <property type="entry name" value="PIGGYBAC TRANSPOSABLE ELEMENT-DERIVED PROTEIN 4"/>
    <property type="match status" value="1"/>
</dbReference>
<evidence type="ECO:0000259" key="2">
    <source>
        <dbReference type="Pfam" id="PF13843"/>
    </source>
</evidence>
<dbReference type="InterPro" id="IPR029526">
    <property type="entry name" value="PGBD"/>
</dbReference>
<dbReference type="Pfam" id="PF13843">
    <property type="entry name" value="DDE_Tnp_1_7"/>
    <property type="match status" value="1"/>
</dbReference>
<dbReference type="EMBL" id="CAJNRE010013100">
    <property type="protein sequence ID" value="CAF2116437.1"/>
    <property type="molecule type" value="Genomic_DNA"/>
</dbReference>
<gene>
    <name evidence="3" type="ORF">MBJ925_LOCUS25061</name>
</gene>
<evidence type="ECO:0000313" key="3">
    <source>
        <dbReference type="EMBL" id="CAF2116437.1"/>
    </source>
</evidence>
<accession>A0A816UX54</accession>
<feature type="domain" description="PiggyBac transposable element-derived protein" evidence="2">
    <location>
        <begin position="90"/>
        <end position="219"/>
    </location>
</feature>
<feature type="compositionally biased region" description="Low complexity" evidence="1">
    <location>
        <begin position="15"/>
        <end position="28"/>
    </location>
</feature>
<evidence type="ECO:0000256" key="1">
    <source>
        <dbReference type="SAM" id="MobiDB-lite"/>
    </source>
</evidence>
<dbReference type="AlphaFoldDB" id="A0A816UX54"/>
<protein>
    <recommendedName>
        <fullName evidence="2">PiggyBac transposable element-derived protein domain-containing protein</fullName>
    </recommendedName>
</protein>
<dbReference type="Proteomes" id="UP000663824">
    <property type="component" value="Unassembled WGS sequence"/>
</dbReference>
<sequence length="220" mass="25086">MEPFENDESDDDSNDSSTSQNSDGSDFSFDPDELADDLDFSFDPDELADDLDELEILSEYSTGNEMDVNSISQSHLGQGGFTSISSNDVTPILVFRKFFTEEIFNLIVDQTNIYGKQKKRRNSRNNIDPLDDVIMKDIESFLGIIIVMGINSLPSMKHYWSNDNVFHNSFISSIMSRNRFLQIFYNLHLADNLSEPKSGSADCSKIYKIKHFAKILLRNF</sequence>
<proteinExistence type="predicted"/>
<comment type="caution">
    <text evidence="3">The sequence shown here is derived from an EMBL/GenBank/DDBJ whole genome shotgun (WGS) entry which is preliminary data.</text>
</comment>
<feature type="compositionally biased region" description="Acidic residues" evidence="1">
    <location>
        <begin position="1"/>
        <end position="14"/>
    </location>
</feature>
<feature type="region of interest" description="Disordered" evidence="1">
    <location>
        <begin position="1"/>
        <end position="42"/>
    </location>
</feature>
<reference evidence="3" key="1">
    <citation type="submission" date="2021-02" db="EMBL/GenBank/DDBJ databases">
        <authorList>
            <person name="Nowell W R."/>
        </authorList>
    </citation>
    <scope>NUCLEOTIDE SEQUENCE</scope>
</reference>